<evidence type="ECO:0008006" key="4">
    <source>
        <dbReference type="Google" id="ProtNLM"/>
    </source>
</evidence>
<dbReference type="Proteomes" id="UP000019678">
    <property type="component" value="Unassembled WGS sequence"/>
</dbReference>
<evidence type="ECO:0000313" key="2">
    <source>
        <dbReference type="EMBL" id="EYF01838.1"/>
    </source>
</evidence>
<comment type="caution">
    <text evidence="2">The sequence shown here is derived from an EMBL/GenBank/DDBJ whole genome shotgun (WGS) entry which is preliminary data.</text>
</comment>
<keyword evidence="3" id="KW-1185">Reference proteome</keyword>
<evidence type="ECO:0000256" key="1">
    <source>
        <dbReference type="SAM" id="MobiDB-lite"/>
    </source>
</evidence>
<sequence>MVVKSTPDLPDPCPLCQRPNHHPSDHHLVPKSRGGRVTETICADCHRGIHATFTNKELESTYNTAEALLSHEGFRAMVKFISRQDPGGRVRVRVSKARRSR</sequence>
<dbReference type="EMBL" id="ASRX01000071">
    <property type="protein sequence ID" value="EYF01838.1"/>
    <property type="molecule type" value="Genomic_DNA"/>
</dbReference>
<dbReference type="eggNOG" id="COG1403">
    <property type="taxonomic scope" value="Bacteria"/>
</dbReference>
<dbReference type="STRING" id="1192034.CAP_7791"/>
<protein>
    <recommendedName>
        <fullName evidence="4">HNH endonuclease 5 domain-containing protein</fullName>
    </recommendedName>
</protein>
<proteinExistence type="predicted"/>
<dbReference type="PANTHER" id="PTHR37827">
    <property type="entry name" value="TUDOR DOMAIN-CONTAINING PROTEIN"/>
    <property type="match status" value="1"/>
</dbReference>
<dbReference type="RefSeq" id="WP_044248692.1">
    <property type="nucleotide sequence ID" value="NZ_ASRX01000071.1"/>
</dbReference>
<organism evidence="2 3">
    <name type="scientific">Chondromyces apiculatus DSM 436</name>
    <dbReference type="NCBI Taxonomy" id="1192034"/>
    <lineage>
        <taxon>Bacteria</taxon>
        <taxon>Pseudomonadati</taxon>
        <taxon>Myxococcota</taxon>
        <taxon>Polyangia</taxon>
        <taxon>Polyangiales</taxon>
        <taxon>Polyangiaceae</taxon>
        <taxon>Chondromyces</taxon>
    </lineage>
</organism>
<accession>A0A017SXZ3</accession>
<dbReference type="PANTHER" id="PTHR37827:SF1">
    <property type="entry name" value="HNH DOMAIN-CONTAINING PROTEIN"/>
    <property type="match status" value="1"/>
</dbReference>
<gene>
    <name evidence="2" type="ORF">CAP_7791</name>
</gene>
<name>A0A017SXZ3_9BACT</name>
<dbReference type="AlphaFoldDB" id="A0A017SXZ3"/>
<reference evidence="2 3" key="1">
    <citation type="submission" date="2013-05" db="EMBL/GenBank/DDBJ databases">
        <title>Genome assembly of Chondromyces apiculatus DSM 436.</title>
        <authorList>
            <person name="Sharma G."/>
            <person name="Khatri I."/>
            <person name="Kaur C."/>
            <person name="Mayilraj S."/>
            <person name="Subramanian S."/>
        </authorList>
    </citation>
    <scope>NUCLEOTIDE SEQUENCE [LARGE SCALE GENOMIC DNA]</scope>
    <source>
        <strain evidence="2 3">DSM 436</strain>
    </source>
</reference>
<feature type="region of interest" description="Disordered" evidence="1">
    <location>
        <begin position="1"/>
        <end position="33"/>
    </location>
</feature>
<evidence type="ECO:0000313" key="3">
    <source>
        <dbReference type="Proteomes" id="UP000019678"/>
    </source>
</evidence>